<dbReference type="SMART" id="SM00848">
    <property type="entry name" value="Inhibitor_I29"/>
    <property type="match status" value="1"/>
</dbReference>
<dbReference type="FunFam" id="3.90.70.10:FF:000006">
    <property type="entry name" value="Cathepsin S"/>
    <property type="match status" value="1"/>
</dbReference>
<reference evidence="9" key="1">
    <citation type="journal article" date="2021" name="Mol. Ecol. Resour.">
        <title>Apolygus lucorum genome provides insights into omnivorousness and mesophyll feeding.</title>
        <authorList>
            <person name="Liu Y."/>
            <person name="Liu H."/>
            <person name="Wang H."/>
            <person name="Huang T."/>
            <person name="Liu B."/>
            <person name="Yang B."/>
            <person name="Yin L."/>
            <person name="Li B."/>
            <person name="Zhang Y."/>
            <person name="Zhang S."/>
            <person name="Jiang F."/>
            <person name="Zhang X."/>
            <person name="Ren Y."/>
            <person name="Wang B."/>
            <person name="Wang S."/>
            <person name="Lu Y."/>
            <person name="Wu K."/>
            <person name="Fan W."/>
            <person name="Wang G."/>
        </authorList>
    </citation>
    <scope>NUCLEOTIDE SEQUENCE</scope>
    <source>
        <strain evidence="9">12Hb</strain>
    </source>
</reference>
<dbReference type="InterPro" id="IPR039417">
    <property type="entry name" value="Peptidase_C1A_papain-like"/>
</dbReference>
<dbReference type="Proteomes" id="UP000466442">
    <property type="component" value="Unassembled WGS sequence"/>
</dbReference>
<dbReference type="InterPro" id="IPR013128">
    <property type="entry name" value="Peptidase_C1A"/>
</dbReference>
<keyword evidence="5" id="KW-0865">Zymogen</keyword>
<evidence type="ECO:0000259" key="7">
    <source>
        <dbReference type="SMART" id="SM00645"/>
    </source>
</evidence>
<evidence type="ECO:0000256" key="4">
    <source>
        <dbReference type="ARBA" id="ARBA00022807"/>
    </source>
</evidence>
<dbReference type="AlphaFoldDB" id="A0A8S9XRU6"/>
<evidence type="ECO:0000256" key="6">
    <source>
        <dbReference type="ARBA" id="ARBA00023157"/>
    </source>
</evidence>
<dbReference type="InterPro" id="IPR038765">
    <property type="entry name" value="Papain-like_cys_pep_sf"/>
</dbReference>
<proteinExistence type="inferred from homology"/>
<dbReference type="PROSITE" id="PS00639">
    <property type="entry name" value="THIOL_PROTEASE_HIS"/>
    <property type="match status" value="1"/>
</dbReference>
<evidence type="ECO:0000256" key="1">
    <source>
        <dbReference type="ARBA" id="ARBA00008455"/>
    </source>
</evidence>
<dbReference type="InterPro" id="IPR000668">
    <property type="entry name" value="Peptidase_C1A_C"/>
</dbReference>
<dbReference type="Pfam" id="PF00112">
    <property type="entry name" value="Peptidase_C1"/>
    <property type="match status" value="1"/>
</dbReference>
<keyword evidence="2" id="KW-0645">Protease</keyword>
<dbReference type="CDD" id="cd02248">
    <property type="entry name" value="Peptidase_C1A"/>
    <property type="match status" value="1"/>
</dbReference>
<keyword evidence="6" id="KW-1015">Disulfide bond</keyword>
<name>A0A8S9XRU6_APOLU</name>
<feature type="domain" description="Peptidase C1A papain C-terminal" evidence="7">
    <location>
        <begin position="165"/>
        <end position="379"/>
    </location>
</feature>
<dbReference type="SMART" id="SM00645">
    <property type="entry name" value="Pept_C1"/>
    <property type="match status" value="1"/>
</dbReference>
<comment type="similarity">
    <text evidence="1">Belongs to the peptidase C1 family.</text>
</comment>
<dbReference type="Gene3D" id="3.90.70.10">
    <property type="entry name" value="Cysteine proteinases"/>
    <property type="match status" value="1"/>
</dbReference>
<sequence length="381" mass="42755">MGSKPPQKKLEFKTQEIFSSIVTRTFPEGKMRYLLCLLPSVLALVNSSLSPTYNATFSIEWEAFKKEYDKTYESDEVENLRKLIYAENKQKIDAHNELYARGYFTYSETVNQFTDLLESEFAALYLTYGNYSHSDYLKDSSDIKNDTYETYVSYDNEYDYSDSSLPESVDWRKSAVTRIKNQGKCGSCWAFSATGAIEGQAALKLHKRVELSEQQLVDCVYSGQGHSGCDGGLMDDAFMYIERAGGIESEHDYPYTSQGGRAGTCRFERSASQIKVLGYSNVGDNEEALRNAVATIGPISVAIDGFGLHTYSHGIYDDPNCGHKLNHAVLVVGYGIANGIPYWLVKNSWGSSWGEAGYVRMRRNRNNQCGIASEATYPRLL</sequence>
<dbReference type="EMBL" id="WIXP02000004">
    <property type="protein sequence ID" value="KAF6211657.1"/>
    <property type="molecule type" value="Genomic_DNA"/>
</dbReference>
<dbReference type="InterPro" id="IPR000169">
    <property type="entry name" value="Pept_cys_AS"/>
</dbReference>
<dbReference type="GO" id="GO:0008234">
    <property type="term" value="F:cysteine-type peptidase activity"/>
    <property type="evidence" value="ECO:0007669"/>
    <property type="project" value="UniProtKB-KW"/>
</dbReference>
<evidence type="ECO:0000256" key="3">
    <source>
        <dbReference type="ARBA" id="ARBA00022801"/>
    </source>
</evidence>
<dbReference type="PANTHER" id="PTHR12411">
    <property type="entry name" value="CYSTEINE PROTEASE FAMILY C1-RELATED"/>
    <property type="match status" value="1"/>
</dbReference>
<evidence type="ECO:0000256" key="5">
    <source>
        <dbReference type="ARBA" id="ARBA00023145"/>
    </source>
</evidence>
<keyword evidence="10" id="KW-1185">Reference proteome</keyword>
<dbReference type="InterPro" id="IPR013201">
    <property type="entry name" value="Prot_inhib_I29"/>
</dbReference>
<keyword evidence="3" id="KW-0378">Hydrolase</keyword>
<dbReference type="InterPro" id="IPR025660">
    <property type="entry name" value="Pept_his_AS"/>
</dbReference>
<dbReference type="GO" id="GO:0006508">
    <property type="term" value="P:proteolysis"/>
    <property type="evidence" value="ECO:0007669"/>
    <property type="project" value="UniProtKB-KW"/>
</dbReference>
<dbReference type="Pfam" id="PF08246">
    <property type="entry name" value="Inhibitor_I29"/>
    <property type="match status" value="1"/>
</dbReference>
<keyword evidence="4" id="KW-0788">Thiol protease</keyword>
<dbReference type="SUPFAM" id="SSF54001">
    <property type="entry name" value="Cysteine proteinases"/>
    <property type="match status" value="1"/>
</dbReference>
<organism evidence="9 10">
    <name type="scientific">Apolygus lucorum</name>
    <name type="common">Small green plant bug</name>
    <name type="synonym">Lygocoris lucorum</name>
    <dbReference type="NCBI Taxonomy" id="248454"/>
    <lineage>
        <taxon>Eukaryota</taxon>
        <taxon>Metazoa</taxon>
        <taxon>Ecdysozoa</taxon>
        <taxon>Arthropoda</taxon>
        <taxon>Hexapoda</taxon>
        <taxon>Insecta</taxon>
        <taxon>Pterygota</taxon>
        <taxon>Neoptera</taxon>
        <taxon>Paraneoptera</taxon>
        <taxon>Hemiptera</taxon>
        <taxon>Heteroptera</taxon>
        <taxon>Panheteroptera</taxon>
        <taxon>Cimicomorpha</taxon>
        <taxon>Miridae</taxon>
        <taxon>Mirini</taxon>
        <taxon>Apolygus</taxon>
    </lineage>
</organism>
<dbReference type="PROSITE" id="PS00640">
    <property type="entry name" value="THIOL_PROTEASE_ASN"/>
    <property type="match status" value="1"/>
</dbReference>
<protein>
    <submittedName>
        <fullName evidence="9">Uncharacterized protein</fullName>
    </submittedName>
</protein>
<dbReference type="InterPro" id="IPR025661">
    <property type="entry name" value="Pept_asp_AS"/>
</dbReference>
<dbReference type="OrthoDB" id="10253408at2759"/>
<evidence type="ECO:0000313" key="10">
    <source>
        <dbReference type="Proteomes" id="UP000466442"/>
    </source>
</evidence>
<gene>
    <name evidence="9" type="ORF">GE061_012170</name>
</gene>
<evidence type="ECO:0000313" key="9">
    <source>
        <dbReference type="EMBL" id="KAF6211657.1"/>
    </source>
</evidence>
<feature type="domain" description="Cathepsin propeptide inhibitor" evidence="8">
    <location>
        <begin position="61"/>
        <end position="121"/>
    </location>
</feature>
<accession>A0A8S9XRU6</accession>
<dbReference type="PROSITE" id="PS00139">
    <property type="entry name" value="THIOL_PROTEASE_CYS"/>
    <property type="match status" value="1"/>
</dbReference>
<comment type="caution">
    <text evidence="9">The sequence shown here is derived from an EMBL/GenBank/DDBJ whole genome shotgun (WGS) entry which is preliminary data.</text>
</comment>
<evidence type="ECO:0000259" key="8">
    <source>
        <dbReference type="SMART" id="SM00848"/>
    </source>
</evidence>
<dbReference type="PRINTS" id="PR00705">
    <property type="entry name" value="PAPAIN"/>
</dbReference>
<evidence type="ECO:0000256" key="2">
    <source>
        <dbReference type="ARBA" id="ARBA00022670"/>
    </source>
</evidence>